<dbReference type="KEGG" id="cfj:CFIO01_01263"/>
<gene>
    <name evidence="2" type="ORF">CFIO01_01263</name>
</gene>
<dbReference type="STRING" id="1445577.A0A010SDT7"/>
<sequence length="269" mass="27882">MTDPPPIKAKENPNTSPENVDYSYTTPLSSSGSDFPCKGYLSLLVSPEAKPVDTWNAGNSYSVTISGHAVHGGGSCQISLSVDGGSSFKVLRSFIGGCPRGDATQLDFRLPGDTPSSDHAVLAWTWFNNLGNREMYMNCAVISVAGEGGGEGHGESFNKRPEIFKANVGNGCRTADSRDVMIPNPGPDVEVNNSDAVPPIGECESGPGAAAGSDSGPGSRSGGTGGIYKPGNDWPADFNPNSARIMAHDQDARRAASRIWGSQECGGGG</sequence>
<comment type="caution">
    <text evidence="2">The sequence shown here is derived from an EMBL/GenBank/DDBJ whole genome shotgun (WGS) entry which is preliminary data.</text>
</comment>
<name>A0A010SDT7_9PEZI</name>
<dbReference type="HOGENOM" id="CLU_032571_0_0_1"/>
<dbReference type="OrthoDB" id="2342176at2759"/>
<protein>
    <submittedName>
        <fullName evidence="2">Extracellular protein</fullName>
    </submittedName>
</protein>
<feature type="compositionally biased region" description="Low complexity" evidence="1">
    <location>
        <begin position="205"/>
        <end position="218"/>
    </location>
</feature>
<dbReference type="Proteomes" id="UP000020467">
    <property type="component" value="Unassembled WGS sequence"/>
</dbReference>
<feature type="region of interest" description="Disordered" evidence="1">
    <location>
        <begin position="1"/>
        <end position="32"/>
    </location>
</feature>
<accession>A0A010SDT7</accession>
<dbReference type="AlphaFoldDB" id="A0A010SDT7"/>
<evidence type="ECO:0000313" key="2">
    <source>
        <dbReference type="EMBL" id="EXF82893.1"/>
    </source>
</evidence>
<feature type="region of interest" description="Disordered" evidence="1">
    <location>
        <begin position="184"/>
        <end position="241"/>
    </location>
</feature>
<feature type="compositionally biased region" description="Gly residues" evidence="1">
    <location>
        <begin position="219"/>
        <end position="228"/>
    </location>
</feature>
<evidence type="ECO:0000256" key="1">
    <source>
        <dbReference type="SAM" id="MobiDB-lite"/>
    </source>
</evidence>
<proteinExistence type="predicted"/>
<dbReference type="PANTHER" id="PTHR36182:SF1">
    <property type="entry name" value="PROTEIN, PUTATIVE (AFU_ORTHOLOGUE AFUA_6G10930)-RELATED"/>
    <property type="match status" value="1"/>
</dbReference>
<organism evidence="2 3">
    <name type="scientific">Colletotrichum fioriniae PJ7</name>
    <dbReference type="NCBI Taxonomy" id="1445577"/>
    <lineage>
        <taxon>Eukaryota</taxon>
        <taxon>Fungi</taxon>
        <taxon>Dikarya</taxon>
        <taxon>Ascomycota</taxon>
        <taxon>Pezizomycotina</taxon>
        <taxon>Sordariomycetes</taxon>
        <taxon>Hypocreomycetidae</taxon>
        <taxon>Glomerellales</taxon>
        <taxon>Glomerellaceae</taxon>
        <taxon>Colletotrichum</taxon>
        <taxon>Colletotrichum acutatum species complex</taxon>
    </lineage>
</organism>
<reference evidence="2 3" key="1">
    <citation type="submission" date="2014-02" db="EMBL/GenBank/DDBJ databases">
        <title>The genome sequence of Colletotrichum fioriniae PJ7.</title>
        <authorList>
            <person name="Baroncelli R."/>
            <person name="Thon M.R."/>
        </authorList>
    </citation>
    <scope>NUCLEOTIDE SEQUENCE [LARGE SCALE GENOMIC DNA]</scope>
    <source>
        <strain evidence="2 3">PJ7</strain>
    </source>
</reference>
<keyword evidence="3" id="KW-1185">Reference proteome</keyword>
<dbReference type="EMBL" id="JARH01000269">
    <property type="protein sequence ID" value="EXF82893.1"/>
    <property type="molecule type" value="Genomic_DNA"/>
</dbReference>
<feature type="compositionally biased region" description="Polar residues" evidence="1">
    <location>
        <begin position="12"/>
        <end position="32"/>
    </location>
</feature>
<evidence type="ECO:0000313" key="3">
    <source>
        <dbReference type="Proteomes" id="UP000020467"/>
    </source>
</evidence>
<dbReference type="PANTHER" id="PTHR36182">
    <property type="entry name" value="PROTEIN, PUTATIVE (AFU_ORTHOLOGUE AFUA_6G10930)-RELATED"/>
    <property type="match status" value="1"/>
</dbReference>
<dbReference type="Gene3D" id="2.70.50.70">
    <property type="match status" value="1"/>
</dbReference>